<accession>A0A813W6B9</accession>
<dbReference type="GO" id="GO:0003735">
    <property type="term" value="F:structural constituent of ribosome"/>
    <property type="evidence" value="ECO:0007669"/>
    <property type="project" value="InterPro"/>
</dbReference>
<sequence length="183" mass="20916">MFKLMTNSLKLSSSHVKSHQVRAISISSILNLKKIEKIEDKATKTITIEGKYLNPEETFGSKVLNLGNNTNDDEHSSLRPCAFCELEKKDIKVQYTDVLVLRQFLTEDGQVLPRKVTGLCRKQQKKLLVLTKLAKHAGLILNLQPTLLDGTKPSSDPKNRTKHLKWNAYFDDYETMKRNSKFL</sequence>
<comment type="similarity">
    <text evidence="3">Belongs to the bacterial ribosomal protein bS18 family.</text>
</comment>
<keyword evidence="2 3" id="KW-0687">Ribonucleoprotein</keyword>
<keyword evidence="1 3" id="KW-0689">Ribosomal protein</keyword>
<dbReference type="EMBL" id="CAJNOC010001272">
    <property type="protein sequence ID" value="CAF0850518.1"/>
    <property type="molecule type" value="Genomic_DNA"/>
</dbReference>
<dbReference type="PANTHER" id="PTHR13479">
    <property type="entry name" value="30S RIBOSOMAL PROTEIN S18"/>
    <property type="match status" value="1"/>
</dbReference>
<keyword evidence="5" id="KW-1185">Reference proteome</keyword>
<gene>
    <name evidence="4" type="ORF">OXX778_LOCUS8926</name>
</gene>
<dbReference type="AlphaFoldDB" id="A0A813W6B9"/>
<dbReference type="GO" id="GO:0005763">
    <property type="term" value="C:mitochondrial small ribosomal subunit"/>
    <property type="evidence" value="ECO:0007669"/>
    <property type="project" value="TreeGrafter"/>
</dbReference>
<organism evidence="4 5">
    <name type="scientific">Brachionus calyciflorus</name>
    <dbReference type="NCBI Taxonomy" id="104777"/>
    <lineage>
        <taxon>Eukaryota</taxon>
        <taxon>Metazoa</taxon>
        <taxon>Spiralia</taxon>
        <taxon>Gnathifera</taxon>
        <taxon>Rotifera</taxon>
        <taxon>Eurotatoria</taxon>
        <taxon>Monogononta</taxon>
        <taxon>Pseudotrocha</taxon>
        <taxon>Ploima</taxon>
        <taxon>Brachionidae</taxon>
        <taxon>Brachionus</taxon>
    </lineage>
</organism>
<dbReference type="OrthoDB" id="10054543at2759"/>
<dbReference type="Proteomes" id="UP000663879">
    <property type="component" value="Unassembled WGS sequence"/>
</dbReference>
<evidence type="ECO:0000256" key="1">
    <source>
        <dbReference type="ARBA" id="ARBA00022980"/>
    </source>
</evidence>
<evidence type="ECO:0008006" key="6">
    <source>
        <dbReference type="Google" id="ProtNLM"/>
    </source>
</evidence>
<dbReference type="NCBIfam" id="TIGR00165">
    <property type="entry name" value="S18"/>
    <property type="match status" value="1"/>
</dbReference>
<dbReference type="InterPro" id="IPR036870">
    <property type="entry name" value="Ribosomal_bS18_sf"/>
</dbReference>
<dbReference type="GO" id="GO:0070181">
    <property type="term" value="F:small ribosomal subunit rRNA binding"/>
    <property type="evidence" value="ECO:0007669"/>
    <property type="project" value="TreeGrafter"/>
</dbReference>
<dbReference type="SUPFAM" id="SSF46911">
    <property type="entry name" value="Ribosomal protein S18"/>
    <property type="match status" value="1"/>
</dbReference>
<dbReference type="InterPro" id="IPR001648">
    <property type="entry name" value="Ribosomal_bS18"/>
</dbReference>
<evidence type="ECO:0000313" key="4">
    <source>
        <dbReference type="EMBL" id="CAF0850518.1"/>
    </source>
</evidence>
<dbReference type="PRINTS" id="PR00974">
    <property type="entry name" value="RIBOSOMALS18"/>
</dbReference>
<evidence type="ECO:0000313" key="5">
    <source>
        <dbReference type="Proteomes" id="UP000663879"/>
    </source>
</evidence>
<dbReference type="GO" id="GO:0032543">
    <property type="term" value="P:mitochondrial translation"/>
    <property type="evidence" value="ECO:0007669"/>
    <property type="project" value="TreeGrafter"/>
</dbReference>
<comment type="caution">
    <text evidence="4">The sequence shown here is derived from an EMBL/GenBank/DDBJ whole genome shotgun (WGS) entry which is preliminary data.</text>
</comment>
<dbReference type="PANTHER" id="PTHR13479:SF66">
    <property type="entry name" value="LARGE RIBOSOMAL SUBUNIT PROTEIN ML66"/>
    <property type="match status" value="1"/>
</dbReference>
<evidence type="ECO:0000256" key="2">
    <source>
        <dbReference type="ARBA" id="ARBA00023274"/>
    </source>
</evidence>
<dbReference type="Gene3D" id="4.10.640.10">
    <property type="entry name" value="Ribosomal protein S18"/>
    <property type="match status" value="1"/>
</dbReference>
<reference evidence="4" key="1">
    <citation type="submission" date="2021-02" db="EMBL/GenBank/DDBJ databases">
        <authorList>
            <person name="Nowell W R."/>
        </authorList>
    </citation>
    <scope>NUCLEOTIDE SEQUENCE</scope>
    <source>
        <strain evidence="4">Ploen Becks lab</strain>
    </source>
</reference>
<proteinExistence type="inferred from homology"/>
<dbReference type="Pfam" id="PF01084">
    <property type="entry name" value="Ribosomal_S18"/>
    <property type="match status" value="1"/>
</dbReference>
<protein>
    <recommendedName>
        <fullName evidence="6">Mitochondrial ribosomal protein S18A</fullName>
    </recommendedName>
</protein>
<name>A0A813W6B9_9BILA</name>
<evidence type="ECO:0000256" key="3">
    <source>
        <dbReference type="RuleBase" id="RU003910"/>
    </source>
</evidence>